<gene>
    <name evidence="1" type="ORF">CAOG_009366</name>
</gene>
<protein>
    <submittedName>
        <fullName evidence="1">Uncharacterized protein</fullName>
    </submittedName>
</protein>
<keyword evidence="2" id="KW-1185">Reference proteome</keyword>
<dbReference type="AlphaFoldDB" id="A0A0D2WI52"/>
<evidence type="ECO:0000313" key="2">
    <source>
        <dbReference type="Proteomes" id="UP000008743"/>
    </source>
</evidence>
<evidence type="ECO:0000313" key="1">
    <source>
        <dbReference type="EMBL" id="KJE89480.1"/>
    </source>
</evidence>
<dbReference type="Proteomes" id="UP000008743">
    <property type="component" value="Unassembled WGS sequence"/>
</dbReference>
<reference evidence="2" key="1">
    <citation type="submission" date="2011-02" db="EMBL/GenBank/DDBJ databases">
        <title>The Genome Sequence of Capsaspora owczarzaki ATCC 30864.</title>
        <authorList>
            <person name="Russ C."/>
            <person name="Cuomo C."/>
            <person name="Burger G."/>
            <person name="Gray M.W."/>
            <person name="Holland P.W.H."/>
            <person name="King N."/>
            <person name="Lang F.B.F."/>
            <person name="Roger A.J."/>
            <person name="Ruiz-Trillo I."/>
            <person name="Young S.K."/>
            <person name="Zeng Q."/>
            <person name="Gargeya S."/>
            <person name="Alvarado L."/>
            <person name="Berlin A."/>
            <person name="Chapman S.B."/>
            <person name="Chen Z."/>
            <person name="Freedman E."/>
            <person name="Gellesch M."/>
            <person name="Goldberg J."/>
            <person name="Griggs A."/>
            <person name="Gujja S."/>
            <person name="Heilman E."/>
            <person name="Heiman D."/>
            <person name="Howarth C."/>
            <person name="Mehta T."/>
            <person name="Neiman D."/>
            <person name="Pearson M."/>
            <person name="Roberts A."/>
            <person name="Saif S."/>
            <person name="Shea T."/>
            <person name="Shenoy N."/>
            <person name="Sisk P."/>
            <person name="Stolte C."/>
            <person name="Sykes S."/>
            <person name="White J."/>
            <person name="Yandava C."/>
            <person name="Haas B."/>
            <person name="Nusbaum C."/>
            <person name="Birren B."/>
        </authorList>
    </citation>
    <scope>NUCLEOTIDE SEQUENCE</scope>
    <source>
        <strain evidence="2">ATCC 30864</strain>
    </source>
</reference>
<dbReference type="InParanoid" id="A0A0D2WI52"/>
<sequence>MLKLNRVKLVRVVSAILSGRGSECRDCSRVLSLSGFKLAARLRSSVALLLQRLLQLPNDASLAVELHSRRPVLGAQLLGNPVALHKLGVERLDERVLLANVLEQCVALLTHACNVRNHARDHCVHCRNGSG</sequence>
<organism evidence="1 2">
    <name type="scientific">Capsaspora owczarzaki (strain ATCC 30864)</name>
    <dbReference type="NCBI Taxonomy" id="595528"/>
    <lineage>
        <taxon>Eukaryota</taxon>
        <taxon>Filasterea</taxon>
        <taxon>Capsaspora</taxon>
    </lineage>
</organism>
<accession>A0A0D2WI52</accession>
<proteinExistence type="predicted"/>
<name>A0A0D2WI52_CAPO3</name>
<dbReference type="EMBL" id="KE346360">
    <property type="protein sequence ID" value="KJE89480.1"/>
    <property type="molecule type" value="Genomic_DNA"/>
</dbReference>